<evidence type="ECO:0000256" key="7">
    <source>
        <dbReference type="SAM" id="Coils"/>
    </source>
</evidence>
<evidence type="ECO:0000313" key="11">
    <source>
        <dbReference type="EMBL" id="QRE03583.1"/>
    </source>
</evidence>
<dbReference type="GO" id="GO:0000155">
    <property type="term" value="F:phosphorelay sensor kinase activity"/>
    <property type="evidence" value="ECO:0007669"/>
    <property type="project" value="InterPro"/>
</dbReference>
<evidence type="ECO:0000259" key="9">
    <source>
        <dbReference type="PROSITE" id="PS50109"/>
    </source>
</evidence>
<dbReference type="CDD" id="cd00082">
    <property type="entry name" value="HisKA"/>
    <property type="match status" value="1"/>
</dbReference>
<comment type="catalytic activity">
    <reaction evidence="1">
        <text>ATP + protein L-histidine = ADP + protein N-phospho-L-histidine.</text>
        <dbReference type="EC" id="2.7.13.3"/>
    </reaction>
</comment>
<feature type="repeat" description="TPR" evidence="6">
    <location>
        <begin position="112"/>
        <end position="145"/>
    </location>
</feature>
<dbReference type="InterPro" id="IPR005467">
    <property type="entry name" value="His_kinase_dom"/>
</dbReference>
<dbReference type="InterPro" id="IPR036097">
    <property type="entry name" value="HisK_dim/P_sf"/>
</dbReference>
<dbReference type="Gene3D" id="1.10.287.130">
    <property type="match status" value="1"/>
</dbReference>
<dbReference type="SUPFAM" id="SSF48452">
    <property type="entry name" value="TPR-like"/>
    <property type="match status" value="2"/>
</dbReference>
<dbReference type="InterPro" id="IPR003594">
    <property type="entry name" value="HATPase_dom"/>
</dbReference>
<dbReference type="AlphaFoldDB" id="A0A7U2NEP7"/>
<feature type="domain" description="Response regulatory" evidence="10">
    <location>
        <begin position="608"/>
        <end position="722"/>
    </location>
</feature>
<keyword evidence="4" id="KW-0902">Two-component regulatory system</keyword>
<evidence type="ECO:0000256" key="2">
    <source>
        <dbReference type="ARBA" id="ARBA00012438"/>
    </source>
</evidence>
<feature type="modified residue" description="4-aspartylphosphate" evidence="5">
    <location>
        <position position="657"/>
    </location>
</feature>
<reference evidence="11 12" key="1">
    <citation type="submission" date="2020-07" db="EMBL/GenBank/DDBJ databases">
        <title>Genomic characterization of Flavobacterium psychrophilum strains.</title>
        <authorList>
            <person name="Castillo D."/>
            <person name="Jorgensen J."/>
            <person name="Middelboe M."/>
        </authorList>
    </citation>
    <scope>NUCLEOTIDE SEQUENCE [LARGE SCALE GENOMIC DNA]</scope>
    <source>
        <strain evidence="11 12">FPS-R7</strain>
    </source>
</reference>
<feature type="domain" description="Histidine kinase" evidence="9">
    <location>
        <begin position="365"/>
        <end position="586"/>
    </location>
</feature>
<evidence type="ECO:0000256" key="4">
    <source>
        <dbReference type="ARBA" id="ARBA00023012"/>
    </source>
</evidence>
<dbReference type="Gene3D" id="1.25.40.10">
    <property type="entry name" value="Tetratricopeptide repeat domain"/>
    <property type="match status" value="2"/>
</dbReference>
<keyword evidence="8" id="KW-0732">Signal</keyword>
<dbReference type="SUPFAM" id="SSF52172">
    <property type="entry name" value="CheY-like"/>
    <property type="match status" value="1"/>
</dbReference>
<dbReference type="SMART" id="SM00028">
    <property type="entry name" value="TPR"/>
    <property type="match status" value="4"/>
</dbReference>
<dbReference type="Pfam" id="PF02518">
    <property type="entry name" value="HATPase_c"/>
    <property type="match status" value="1"/>
</dbReference>
<keyword evidence="6" id="KW-0802">TPR repeat</keyword>
<dbReference type="PANTHER" id="PTHR45339">
    <property type="entry name" value="HYBRID SIGNAL TRANSDUCTION HISTIDINE KINASE J"/>
    <property type="match status" value="1"/>
</dbReference>
<keyword evidence="7" id="KW-0175">Coiled coil</keyword>
<gene>
    <name evidence="11" type="ORF">H0H26_11940</name>
</gene>
<dbReference type="SMART" id="SM00387">
    <property type="entry name" value="HATPase_c"/>
    <property type="match status" value="1"/>
</dbReference>
<evidence type="ECO:0000313" key="12">
    <source>
        <dbReference type="Proteomes" id="UP000596329"/>
    </source>
</evidence>
<dbReference type="EMBL" id="CP059075">
    <property type="protein sequence ID" value="QRE03583.1"/>
    <property type="molecule type" value="Genomic_DNA"/>
</dbReference>
<feature type="coiled-coil region" evidence="7">
    <location>
        <begin position="331"/>
        <end position="358"/>
    </location>
</feature>
<dbReference type="RefSeq" id="WP_203095902.1">
    <property type="nucleotide sequence ID" value="NZ_CP059075.1"/>
</dbReference>
<dbReference type="PANTHER" id="PTHR45339:SF1">
    <property type="entry name" value="HYBRID SIGNAL TRANSDUCTION HISTIDINE KINASE J"/>
    <property type="match status" value="1"/>
</dbReference>
<keyword evidence="3 5" id="KW-0597">Phosphoprotein</keyword>
<evidence type="ECO:0000256" key="6">
    <source>
        <dbReference type="PROSITE-ProRule" id="PRU00339"/>
    </source>
</evidence>
<dbReference type="PROSITE" id="PS50005">
    <property type="entry name" value="TPR"/>
    <property type="match status" value="1"/>
</dbReference>
<accession>A0A7U2NEP7</accession>
<evidence type="ECO:0000256" key="8">
    <source>
        <dbReference type="SAM" id="SignalP"/>
    </source>
</evidence>
<dbReference type="FunFam" id="3.30.565.10:FF:000010">
    <property type="entry name" value="Sensor histidine kinase RcsC"/>
    <property type="match status" value="1"/>
</dbReference>
<proteinExistence type="predicted"/>
<dbReference type="SUPFAM" id="SSF47384">
    <property type="entry name" value="Homodimeric domain of signal transducing histidine kinase"/>
    <property type="match status" value="1"/>
</dbReference>
<evidence type="ECO:0000256" key="1">
    <source>
        <dbReference type="ARBA" id="ARBA00000085"/>
    </source>
</evidence>
<dbReference type="Gene3D" id="3.40.50.2300">
    <property type="match status" value="1"/>
</dbReference>
<dbReference type="InterPro" id="IPR003661">
    <property type="entry name" value="HisK_dim/P_dom"/>
</dbReference>
<dbReference type="EC" id="2.7.13.3" evidence="2"/>
<dbReference type="PROSITE" id="PS50109">
    <property type="entry name" value="HIS_KIN"/>
    <property type="match status" value="1"/>
</dbReference>
<feature type="coiled-coil region" evidence="7">
    <location>
        <begin position="427"/>
        <end position="454"/>
    </location>
</feature>
<dbReference type="SMART" id="SM00388">
    <property type="entry name" value="HisKA"/>
    <property type="match status" value="1"/>
</dbReference>
<dbReference type="Proteomes" id="UP000596329">
    <property type="component" value="Chromosome"/>
</dbReference>
<dbReference type="Pfam" id="PF00072">
    <property type="entry name" value="Response_reg"/>
    <property type="match status" value="1"/>
</dbReference>
<dbReference type="InterPro" id="IPR011990">
    <property type="entry name" value="TPR-like_helical_dom_sf"/>
</dbReference>
<evidence type="ECO:0000256" key="3">
    <source>
        <dbReference type="ARBA" id="ARBA00022553"/>
    </source>
</evidence>
<dbReference type="Pfam" id="PF00512">
    <property type="entry name" value="HisKA"/>
    <property type="match status" value="1"/>
</dbReference>
<protein>
    <recommendedName>
        <fullName evidence="2">histidine kinase</fullName>
        <ecNumber evidence="2">2.7.13.3</ecNumber>
    </recommendedName>
</protein>
<dbReference type="SUPFAM" id="SSF55874">
    <property type="entry name" value="ATPase domain of HSP90 chaperone/DNA topoisomerase II/histidine kinase"/>
    <property type="match status" value="1"/>
</dbReference>
<dbReference type="SMART" id="SM00448">
    <property type="entry name" value="REC"/>
    <property type="match status" value="1"/>
</dbReference>
<dbReference type="CDD" id="cd16922">
    <property type="entry name" value="HATPase_EvgS-ArcB-TorS-like"/>
    <property type="match status" value="1"/>
</dbReference>
<dbReference type="InterPro" id="IPR036890">
    <property type="entry name" value="HATPase_C_sf"/>
</dbReference>
<dbReference type="CDD" id="cd17546">
    <property type="entry name" value="REC_hyHK_CKI1_RcsC-like"/>
    <property type="match status" value="1"/>
</dbReference>
<evidence type="ECO:0000259" key="10">
    <source>
        <dbReference type="PROSITE" id="PS50110"/>
    </source>
</evidence>
<evidence type="ECO:0000256" key="5">
    <source>
        <dbReference type="PROSITE-ProRule" id="PRU00169"/>
    </source>
</evidence>
<sequence length="730" mass="83205">MPKQLFVFLFFIFSLSAFSRNAEEPILKTDSSTFYTKKANYFKTNKRFDKALENAKKSIAFGKKNNNKSVVANGYYCLSTVYIDLKKYDIAIENLLRTVCILNTVPVNSKLALTYYNLGLCYMQKESFNKAESYFQKANLVYESINLSNAINMVNLEKGLMYLNKKQVNQAENIFLQISKLPIGKDKFKLQSEALYQLGLIKSKEKTYNLAVNYLNRGYKLSVENDNTSQQLKISKKLSDVYDNMKQTRNSLNFLKIYTQLKDSLNSVLKNSDKTLIKVDDMIASLDKLDKEKKQQEKSNKFSKLINILSIALITILSLLSLSLYKNNIIRNKSNELLRDKNNELEIAKERIEKASKARAEFLSTVSHELRTPLNAINGISHILLDDNPKPRQIEYLKSLKFSGNHLLTYINEILEINRIESDNIEIENISFNLKELLNNIQNSLKEQARQNNNHFILTIDNDAPEILIGDPTKLSQIFINLISNALKFTENGNIIVNARVVNRDDTSCLVKFEVKDNGIGIPTDKQESIFESFSQGSVEINRKYGGTGLGLTIVKRLLALMNGKIEVHSQIGIGSTFTFNLSFTIGQEIIPSTLNNLIDEKIFINKNVLLVEDNKINQMITRKFLEKKKIRCQICETGEDAIIKMQTNNYDLVLMDVHLPGINGTIATAEIRKFNTTTPIIALTAISLNENREILLSYGMNDVITKPFFNPDNFYKVIECALLIEPNIV</sequence>
<dbReference type="PROSITE" id="PS50110">
    <property type="entry name" value="RESPONSE_REGULATORY"/>
    <property type="match status" value="1"/>
</dbReference>
<dbReference type="Gene3D" id="3.30.565.10">
    <property type="entry name" value="Histidine kinase-like ATPase, C-terminal domain"/>
    <property type="match status" value="1"/>
</dbReference>
<dbReference type="Pfam" id="PF13181">
    <property type="entry name" value="TPR_8"/>
    <property type="match status" value="1"/>
</dbReference>
<feature type="signal peptide" evidence="8">
    <location>
        <begin position="1"/>
        <end position="19"/>
    </location>
</feature>
<name>A0A7U2NEP7_FLAPS</name>
<feature type="chain" id="PRO_5030809666" description="histidine kinase" evidence="8">
    <location>
        <begin position="20"/>
        <end position="730"/>
    </location>
</feature>
<dbReference type="InterPro" id="IPR004358">
    <property type="entry name" value="Sig_transdc_His_kin-like_C"/>
</dbReference>
<dbReference type="InterPro" id="IPR011006">
    <property type="entry name" value="CheY-like_superfamily"/>
</dbReference>
<organism evidence="11 12">
    <name type="scientific">Flavobacterium psychrophilum</name>
    <dbReference type="NCBI Taxonomy" id="96345"/>
    <lineage>
        <taxon>Bacteria</taxon>
        <taxon>Pseudomonadati</taxon>
        <taxon>Bacteroidota</taxon>
        <taxon>Flavobacteriia</taxon>
        <taxon>Flavobacteriales</taxon>
        <taxon>Flavobacteriaceae</taxon>
        <taxon>Flavobacterium</taxon>
    </lineage>
</organism>
<dbReference type="InterPro" id="IPR019734">
    <property type="entry name" value="TPR_rpt"/>
</dbReference>
<dbReference type="PRINTS" id="PR00344">
    <property type="entry name" value="BCTRLSENSOR"/>
</dbReference>
<dbReference type="InterPro" id="IPR001789">
    <property type="entry name" value="Sig_transdc_resp-reg_receiver"/>
</dbReference>